<reference evidence="11 12" key="1">
    <citation type="journal article" date="2011" name="Genome Res.">
        <title>Phylogeny-wide analysis of social amoeba genomes highlights ancient origins for complex intercellular communication.</title>
        <authorList>
            <person name="Heidel A.J."/>
            <person name="Lawal H.M."/>
            <person name="Felder M."/>
            <person name="Schilde C."/>
            <person name="Helps N.R."/>
            <person name="Tunggal B."/>
            <person name="Rivero F."/>
            <person name="John U."/>
            <person name="Schleicher M."/>
            <person name="Eichinger L."/>
            <person name="Platzer M."/>
            <person name="Noegel A.A."/>
            <person name="Schaap P."/>
            <person name="Gloeckner G."/>
        </authorList>
    </citation>
    <scope>NUCLEOTIDE SEQUENCE [LARGE SCALE GENOMIC DNA]</scope>
    <source>
        <strain evidence="12">ATCC 26659 / Pp 5 / PN500</strain>
    </source>
</reference>
<dbReference type="GO" id="GO:0000149">
    <property type="term" value="F:SNARE binding"/>
    <property type="evidence" value="ECO:0007669"/>
    <property type="project" value="TreeGrafter"/>
</dbReference>
<dbReference type="InterPro" id="IPR000727">
    <property type="entry name" value="T_SNARE_dom"/>
</dbReference>
<organism evidence="11 12">
    <name type="scientific">Heterostelium pallidum (strain ATCC 26659 / Pp 5 / PN500)</name>
    <name type="common">Cellular slime mold</name>
    <name type="synonym">Polysphondylium pallidum</name>
    <dbReference type="NCBI Taxonomy" id="670386"/>
    <lineage>
        <taxon>Eukaryota</taxon>
        <taxon>Amoebozoa</taxon>
        <taxon>Evosea</taxon>
        <taxon>Eumycetozoa</taxon>
        <taxon>Dictyostelia</taxon>
        <taxon>Acytosteliales</taxon>
        <taxon>Acytosteliaceae</taxon>
        <taxon>Heterostelium</taxon>
    </lineage>
</organism>
<name>D3BCB9_HETP5</name>
<dbReference type="FunCoup" id="D3BCB9">
    <property type="interactions" value="967"/>
</dbReference>
<dbReference type="GO" id="GO:0006888">
    <property type="term" value="P:endoplasmic reticulum to Golgi vesicle-mediated transport"/>
    <property type="evidence" value="ECO:0007669"/>
    <property type="project" value="TreeGrafter"/>
</dbReference>
<evidence type="ECO:0000256" key="2">
    <source>
        <dbReference type="ARBA" id="ARBA00009063"/>
    </source>
</evidence>
<dbReference type="PANTHER" id="PTHR19957">
    <property type="entry name" value="SYNTAXIN"/>
    <property type="match status" value="1"/>
</dbReference>
<dbReference type="AlphaFoldDB" id="D3BCB9"/>
<evidence type="ECO:0000259" key="10">
    <source>
        <dbReference type="PROSITE" id="PS50192"/>
    </source>
</evidence>
<dbReference type="STRING" id="670386.D3BCB9"/>
<dbReference type="Pfam" id="PF05739">
    <property type="entry name" value="SNARE"/>
    <property type="match status" value="1"/>
</dbReference>
<dbReference type="InParanoid" id="D3BCB9"/>
<keyword evidence="5 9" id="KW-1133">Transmembrane helix</keyword>
<evidence type="ECO:0000313" key="12">
    <source>
        <dbReference type="Proteomes" id="UP000001396"/>
    </source>
</evidence>
<feature type="transmembrane region" description="Helical" evidence="9">
    <location>
        <begin position="314"/>
        <end position="333"/>
    </location>
</feature>
<evidence type="ECO:0000256" key="1">
    <source>
        <dbReference type="ARBA" id="ARBA00004211"/>
    </source>
</evidence>
<dbReference type="SUPFAM" id="SSF47661">
    <property type="entry name" value="t-snare proteins"/>
    <property type="match status" value="1"/>
</dbReference>
<evidence type="ECO:0000256" key="9">
    <source>
        <dbReference type="SAM" id="Phobius"/>
    </source>
</evidence>
<dbReference type="RefSeq" id="XP_020433027.1">
    <property type="nucleotide sequence ID" value="XM_020577007.1"/>
</dbReference>
<dbReference type="Proteomes" id="UP000001396">
    <property type="component" value="Unassembled WGS sequence"/>
</dbReference>
<protein>
    <submittedName>
        <fullName evidence="11">t-SNARE family protein</fullName>
    </submittedName>
</protein>
<dbReference type="SMART" id="SM00397">
    <property type="entry name" value="t_SNARE"/>
    <property type="match status" value="1"/>
</dbReference>
<sequence>MDLYKLLIDSIDNNNNNNMVYKDRTSEFNSISETLRKKQEQNGVISKKQNAHQQMSQFSLAAAHISRGVYETSEKLHKLTKLAKKSSIFNDPSADIEELTFIIKQDIQKLNQEISQLGQISKQSRSNKQTEEHSETVVGFLNLKLISATKEFKDILEVRTENLKTQQERKQKFSYAYGQTQQTTPLLQDDSGSTSIPPKSSEMLRHRNTTTNRDDDSALYRYQDDQQGNDLAISMPMQVQAHDYSQSRLRTAETISSTIHQLESIFHQLANLVQQQGEVIERIDTNIDDSLMNVGRGHDSLLKTLADISSNRGLIFRIFLVLIVFIVIFVVFFV</sequence>
<dbReference type="GO" id="GO:0000139">
    <property type="term" value="C:Golgi membrane"/>
    <property type="evidence" value="ECO:0007669"/>
    <property type="project" value="TreeGrafter"/>
</dbReference>
<comment type="caution">
    <text evidence="11">The sequence shown here is derived from an EMBL/GenBank/DDBJ whole genome shotgun (WGS) entry which is preliminary data.</text>
</comment>
<dbReference type="EMBL" id="ADBJ01000027">
    <property type="protein sequence ID" value="EFA80909.1"/>
    <property type="molecule type" value="Genomic_DNA"/>
</dbReference>
<dbReference type="OMA" id="EHNHNVV"/>
<evidence type="ECO:0000256" key="5">
    <source>
        <dbReference type="ARBA" id="ARBA00022989"/>
    </source>
</evidence>
<proteinExistence type="inferred from homology"/>
<dbReference type="GO" id="GO:0006886">
    <property type="term" value="P:intracellular protein transport"/>
    <property type="evidence" value="ECO:0007669"/>
    <property type="project" value="TreeGrafter"/>
</dbReference>
<keyword evidence="4 9" id="KW-0812">Transmembrane</keyword>
<gene>
    <name evidence="11" type="primary">syn5</name>
    <name evidence="11" type="ORF">PPL_06144</name>
</gene>
<evidence type="ECO:0000256" key="6">
    <source>
        <dbReference type="ARBA" id="ARBA00023054"/>
    </source>
</evidence>
<comment type="subcellular location">
    <subcellularLocation>
        <location evidence="1">Membrane</location>
        <topology evidence="1">Single-pass type IV membrane protein</topology>
    </subcellularLocation>
</comment>
<dbReference type="PANTHER" id="PTHR19957:SF3">
    <property type="entry name" value="SYNTAXIN-5"/>
    <property type="match status" value="1"/>
</dbReference>
<evidence type="ECO:0000313" key="11">
    <source>
        <dbReference type="EMBL" id="EFA80909.1"/>
    </source>
</evidence>
<dbReference type="GO" id="GO:0005484">
    <property type="term" value="F:SNAP receptor activity"/>
    <property type="evidence" value="ECO:0007669"/>
    <property type="project" value="TreeGrafter"/>
</dbReference>
<dbReference type="InterPro" id="IPR010989">
    <property type="entry name" value="SNARE"/>
</dbReference>
<keyword evidence="7 9" id="KW-0472">Membrane</keyword>
<feature type="region of interest" description="Disordered" evidence="8">
    <location>
        <begin position="179"/>
        <end position="216"/>
    </location>
</feature>
<keyword evidence="6" id="KW-0175">Coiled coil</keyword>
<evidence type="ECO:0000256" key="8">
    <source>
        <dbReference type="SAM" id="MobiDB-lite"/>
    </source>
</evidence>
<feature type="domain" description="T-SNARE coiled-coil homology" evidence="10">
    <location>
        <begin position="242"/>
        <end position="304"/>
    </location>
</feature>
<dbReference type="GO" id="GO:0048278">
    <property type="term" value="P:vesicle docking"/>
    <property type="evidence" value="ECO:0007669"/>
    <property type="project" value="TreeGrafter"/>
</dbReference>
<dbReference type="CDD" id="cd15844">
    <property type="entry name" value="SNARE_syntaxin5"/>
    <property type="match status" value="1"/>
</dbReference>
<comment type="similarity">
    <text evidence="2">Belongs to the syntaxin family.</text>
</comment>
<evidence type="ECO:0000256" key="3">
    <source>
        <dbReference type="ARBA" id="ARBA00022448"/>
    </source>
</evidence>
<evidence type="ECO:0000256" key="7">
    <source>
        <dbReference type="ARBA" id="ARBA00023136"/>
    </source>
</evidence>
<dbReference type="GO" id="GO:0006906">
    <property type="term" value="P:vesicle fusion"/>
    <property type="evidence" value="ECO:0007669"/>
    <property type="project" value="TreeGrafter"/>
</dbReference>
<keyword evidence="12" id="KW-1185">Reference proteome</keyword>
<keyword evidence="3" id="KW-0813">Transport</keyword>
<dbReference type="Gene3D" id="1.20.58.70">
    <property type="match status" value="1"/>
</dbReference>
<accession>D3BCB9</accession>
<evidence type="ECO:0000256" key="4">
    <source>
        <dbReference type="ARBA" id="ARBA00022692"/>
    </source>
</evidence>
<dbReference type="InterPro" id="IPR045242">
    <property type="entry name" value="Syntaxin"/>
</dbReference>
<dbReference type="GO" id="GO:0031201">
    <property type="term" value="C:SNARE complex"/>
    <property type="evidence" value="ECO:0007669"/>
    <property type="project" value="TreeGrafter"/>
</dbReference>
<dbReference type="PROSITE" id="PS50192">
    <property type="entry name" value="T_SNARE"/>
    <property type="match status" value="1"/>
</dbReference>
<dbReference type="GeneID" id="31361627"/>